<organism evidence="3 4">
    <name type="scientific">Parachaetomium inaequale</name>
    <dbReference type="NCBI Taxonomy" id="2588326"/>
    <lineage>
        <taxon>Eukaryota</taxon>
        <taxon>Fungi</taxon>
        <taxon>Dikarya</taxon>
        <taxon>Ascomycota</taxon>
        <taxon>Pezizomycotina</taxon>
        <taxon>Sordariomycetes</taxon>
        <taxon>Sordariomycetidae</taxon>
        <taxon>Sordariales</taxon>
        <taxon>Chaetomiaceae</taxon>
        <taxon>Parachaetomium</taxon>
    </lineage>
</organism>
<sequence>MAGPQPTIDELRAMQLHMTDYFRFWRAGLDQRYNLPTRKEVLAAMQFPVPGRWPGFPRPKEVRHAPRRIKDMWGGAGPRDYEKTAEEAALGLAERIAVADFKLVKVLGWGGLGVATLFETITAGGRTVKVVCKMDLHGEHPCVAKEIDMHVRTAGAKHVIQRVVLHGKHKRQTAGGLSAPVPPKDESEGEDEDEDGFYELDKGDVTSADADRDEYEFLEVEPDEIAQEMKADILKQLDANRRLLFIEFMERGRFDDCIGKAGRGPVRFPNRVLWRIFDCLFRAVIGMAYPDAFQPAGSDPKMENLPQISENCTGFPVLTPHCRRETVLHFDIDPLNILVGEFDGHEHNVVPILKIADLGLARVFDGTQLTSQYWRVRKCGKTHILAPEQTTQEWEHFNTNPRAAQARIAGNYNWWTNLYQIMFNCITLCEAEYPPVIEELDLVHPDLTVTREWTYGGYLLNKRFERTSPTLRHLIALCLVADPNRRPDMHTLQETIQKYVKRDKGPLNEADLYAQKWVTEIFGGAPPVPPRTAAELIEGHLLGEEEEAPPEETTGLVPVELKEAGETLDERGLAAFRQRMRARGVQMEPEAPRTGAGVRKARRVLVRASKNWDFLR</sequence>
<dbReference type="EMBL" id="MU854369">
    <property type="protein sequence ID" value="KAK4040783.1"/>
    <property type="molecule type" value="Genomic_DNA"/>
</dbReference>
<dbReference type="PROSITE" id="PS50011">
    <property type="entry name" value="PROTEIN_KINASE_DOM"/>
    <property type="match status" value="1"/>
</dbReference>
<dbReference type="InterPro" id="IPR011009">
    <property type="entry name" value="Kinase-like_dom_sf"/>
</dbReference>
<feature type="compositionally biased region" description="Acidic residues" evidence="1">
    <location>
        <begin position="187"/>
        <end position="198"/>
    </location>
</feature>
<evidence type="ECO:0000259" key="2">
    <source>
        <dbReference type="PROSITE" id="PS50011"/>
    </source>
</evidence>
<proteinExistence type="predicted"/>
<dbReference type="GO" id="GO:0004672">
    <property type="term" value="F:protein kinase activity"/>
    <property type="evidence" value="ECO:0007669"/>
    <property type="project" value="InterPro"/>
</dbReference>
<dbReference type="AlphaFoldDB" id="A0AAN6PIL3"/>
<reference evidence="4" key="1">
    <citation type="journal article" date="2023" name="Mol. Phylogenet. Evol.">
        <title>Genome-scale phylogeny and comparative genomics of the fungal order Sordariales.</title>
        <authorList>
            <person name="Hensen N."/>
            <person name="Bonometti L."/>
            <person name="Westerberg I."/>
            <person name="Brannstrom I.O."/>
            <person name="Guillou S."/>
            <person name="Cros-Aarteil S."/>
            <person name="Calhoun S."/>
            <person name="Haridas S."/>
            <person name="Kuo A."/>
            <person name="Mondo S."/>
            <person name="Pangilinan J."/>
            <person name="Riley R."/>
            <person name="LaButti K."/>
            <person name="Andreopoulos B."/>
            <person name="Lipzen A."/>
            <person name="Chen C."/>
            <person name="Yan M."/>
            <person name="Daum C."/>
            <person name="Ng V."/>
            <person name="Clum A."/>
            <person name="Steindorff A."/>
            <person name="Ohm R.A."/>
            <person name="Martin F."/>
            <person name="Silar P."/>
            <person name="Natvig D.O."/>
            <person name="Lalanne C."/>
            <person name="Gautier V."/>
            <person name="Ament-Velasquez S.L."/>
            <person name="Kruys A."/>
            <person name="Hutchinson M.I."/>
            <person name="Powell A.J."/>
            <person name="Barry K."/>
            <person name="Miller A.N."/>
            <person name="Grigoriev I.V."/>
            <person name="Debuchy R."/>
            <person name="Gladieux P."/>
            <person name="Hiltunen Thoren M."/>
            <person name="Johannesson H."/>
        </authorList>
    </citation>
    <scope>NUCLEOTIDE SEQUENCE [LARGE SCALE GENOMIC DNA]</scope>
    <source>
        <strain evidence="4">CBS 284.82</strain>
    </source>
</reference>
<dbReference type="SMART" id="SM00220">
    <property type="entry name" value="S_TKc"/>
    <property type="match status" value="1"/>
</dbReference>
<evidence type="ECO:0000313" key="3">
    <source>
        <dbReference type="EMBL" id="KAK4040783.1"/>
    </source>
</evidence>
<dbReference type="SUPFAM" id="SSF56112">
    <property type="entry name" value="Protein kinase-like (PK-like)"/>
    <property type="match status" value="1"/>
</dbReference>
<accession>A0AAN6PIL3</accession>
<comment type="caution">
    <text evidence="3">The sequence shown here is derived from an EMBL/GenBank/DDBJ whole genome shotgun (WGS) entry which is preliminary data.</text>
</comment>
<dbReference type="Proteomes" id="UP001303115">
    <property type="component" value="Unassembled WGS sequence"/>
</dbReference>
<evidence type="ECO:0000256" key="1">
    <source>
        <dbReference type="SAM" id="MobiDB-lite"/>
    </source>
</evidence>
<dbReference type="Gene3D" id="1.10.510.10">
    <property type="entry name" value="Transferase(Phosphotransferase) domain 1"/>
    <property type="match status" value="1"/>
</dbReference>
<dbReference type="GO" id="GO:0005524">
    <property type="term" value="F:ATP binding"/>
    <property type="evidence" value="ECO:0007669"/>
    <property type="project" value="InterPro"/>
</dbReference>
<evidence type="ECO:0000313" key="4">
    <source>
        <dbReference type="Proteomes" id="UP001303115"/>
    </source>
</evidence>
<name>A0AAN6PIL3_9PEZI</name>
<feature type="domain" description="Protein kinase" evidence="2">
    <location>
        <begin position="101"/>
        <end position="500"/>
    </location>
</feature>
<keyword evidence="4" id="KW-1185">Reference proteome</keyword>
<dbReference type="InterPro" id="IPR000719">
    <property type="entry name" value="Prot_kinase_dom"/>
</dbReference>
<gene>
    <name evidence="3" type="ORF">C8A01DRAFT_35158</name>
</gene>
<feature type="region of interest" description="Disordered" evidence="1">
    <location>
        <begin position="167"/>
        <end position="203"/>
    </location>
</feature>
<protein>
    <recommendedName>
        <fullName evidence="2">Protein kinase domain-containing protein</fullName>
    </recommendedName>
</protein>